<feature type="active site" description="Proton donor" evidence="9 10">
    <location>
        <position position="58"/>
    </location>
</feature>
<protein>
    <recommendedName>
        <fullName evidence="9">Aspartate 1-decarboxylase</fullName>
        <ecNumber evidence="9">4.1.1.11</ecNumber>
    </recommendedName>
    <alternativeName>
        <fullName evidence="9">Aspartate alpha-decarboxylase</fullName>
    </alternativeName>
    <component>
        <recommendedName>
            <fullName evidence="9">Aspartate 1-decarboxylase beta chain</fullName>
        </recommendedName>
    </component>
    <component>
        <recommendedName>
            <fullName evidence="9">Aspartate 1-decarboxylase alpha chain</fullName>
        </recommendedName>
    </component>
</protein>
<keyword evidence="7 9" id="KW-0704">Schiff base</keyword>
<dbReference type="GO" id="GO:0004068">
    <property type="term" value="F:aspartate 1-decarboxylase activity"/>
    <property type="evidence" value="ECO:0007669"/>
    <property type="project" value="UniProtKB-UniRule"/>
</dbReference>
<dbReference type="GO" id="GO:0015940">
    <property type="term" value="P:pantothenate biosynthetic process"/>
    <property type="evidence" value="ECO:0007669"/>
    <property type="project" value="UniProtKB-UniRule"/>
</dbReference>
<feature type="active site" description="Schiff-base intermediate with substrate; via pyruvic acid" evidence="9 10">
    <location>
        <position position="25"/>
    </location>
</feature>
<accession>A0A523UU49</accession>
<keyword evidence="1 9" id="KW-0963">Cytoplasm</keyword>
<gene>
    <name evidence="9" type="primary">panD</name>
    <name evidence="14" type="ORF">E3J62_05985</name>
</gene>
<comment type="cofactor">
    <cofactor evidence="9 10">
        <name>pyruvate</name>
        <dbReference type="ChEBI" id="CHEBI:15361"/>
    </cofactor>
    <text evidence="9 10">Binds 1 pyruvoyl group covalently per subunit.</text>
</comment>
<comment type="subcellular location">
    <subcellularLocation>
        <location evidence="9">Cytoplasm</location>
    </subcellularLocation>
</comment>
<evidence type="ECO:0000256" key="4">
    <source>
        <dbReference type="ARBA" id="ARBA00022813"/>
    </source>
</evidence>
<comment type="function">
    <text evidence="9">Catalyzes the pyruvoyl-dependent decarboxylation of aspartate to produce beta-alanine.</text>
</comment>
<dbReference type="PANTHER" id="PTHR21012:SF0">
    <property type="entry name" value="ASPARTATE 1-DECARBOXYLASE"/>
    <property type="match status" value="1"/>
</dbReference>
<feature type="modified residue" description="Pyruvic acid (Ser)" evidence="9 12">
    <location>
        <position position="25"/>
    </location>
</feature>
<evidence type="ECO:0000313" key="15">
    <source>
        <dbReference type="Proteomes" id="UP000315525"/>
    </source>
</evidence>
<keyword evidence="8 9" id="KW-0670">Pyruvate</keyword>
<keyword evidence="3 9" id="KW-0210">Decarboxylase</keyword>
<evidence type="ECO:0000256" key="9">
    <source>
        <dbReference type="HAMAP-Rule" id="MF_00446"/>
    </source>
</evidence>
<evidence type="ECO:0000256" key="5">
    <source>
        <dbReference type="ARBA" id="ARBA00023145"/>
    </source>
</evidence>
<feature type="chain" id="PRO_5023433636" description="Aspartate 1-decarboxylase alpha chain" evidence="9 13">
    <location>
        <begin position="25"/>
        <end position="120"/>
    </location>
</feature>
<feature type="chain" id="PRO_5023433637" description="Aspartate 1-decarboxylase beta chain" evidence="9 13">
    <location>
        <begin position="1"/>
        <end position="24"/>
    </location>
</feature>
<dbReference type="GO" id="GO:0005829">
    <property type="term" value="C:cytosol"/>
    <property type="evidence" value="ECO:0007669"/>
    <property type="project" value="TreeGrafter"/>
</dbReference>
<comment type="pathway">
    <text evidence="9">Cofactor biosynthesis; (R)-pantothenate biosynthesis; beta-alanine from L-aspartate: step 1/1.</text>
</comment>
<dbReference type="InterPro" id="IPR009010">
    <property type="entry name" value="Asp_de-COase-like_dom_sf"/>
</dbReference>
<comment type="caution">
    <text evidence="14">The sequence shown here is derived from an EMBL/GenBank/DDBJ whole genome shotgun (WGS) entry which is preliminary data.</text>
</comment>
<comment type="similarity">
    <text evidence="9">Belongs to the PanD family.</text>
</comment>
<keyword evidence="2 9" id="KW-0566">Pantothenate biosynthesis</keyword>
<organism evidence="14 15">
    <name type="scientific">candidate division TA06 bacterium</name>
    <dbReference type="NCBI Taxonomy" id="2250710"/>
    <lineage>
        <taxon>Bacteria</taxon>
        <taxon>Bacteria division TA06</taxon>
    </lineage>
</organism>
<evidence type="ECO:0000256" key="6">
    <source>
        <dbReference type="ARBA" id="ARBA00023239"/>
    </source>
</evidence>
<dbReference type="Pfam" id="PF02261">
    <property type="entry name" value="Asp_decarbox"/>
    <property type="match status" value="1"/>
</dbReference>
<feature type="binding site" evidence="9 11">
    <location>
        <position position="57"/>
    </location>
    <ligand>
        <name>substrate</name>
    </ligand>
</feature>
<keyword evidence="6 9" id="KW-0456">Lyase</keyword>
<comment type="subunit">
    <text evidence="9">Heterooctamer of four alpha and four beta subunits.</text>
</comment>
<proteinExistence type="inferred from homology"/>
<dbReference type="GO" id="GO:0006523">
    <property type="term" value="P:alanine biosynthetic process"/>
    <property type="evidence" value="ECO:0007669"/>
    <property type="project" value="InterPro"/>
</dbReference>
<evidence type="ECO:0000256" key="11">
    <source>
        <dbReference type="PIRSR" id="PIRSR006246-2"/>
    </source>
</evidence>
<dbReference type="AlphaFoldDB" id="A0A523UU49"/>
<dbReference type="EMBL" id="SOJN01000074">
    <property type="protein sequence ID" value="TET45879.1"/>
    <property type="molecule type" value="Genomic_DNA"/>
</dbReference>
<comment type="catalytic activity">
    <reaction evidence="9">
        <text>L-aspartate + H(+) = beta-alanine + CO2</text>
        <dbReference type="Rhea" id="RHEA:19497"/>
        <dbReference type="ChEBI" id="CHEBI:15378"/>
        <dbReference type="ChEBI" id="CHEBI:16526"/>
        <dbReference type="ChEBI" id="CHEBI:29991"/>
        <dbReference type="ChEBI" id="CHEBI:57966"/>
        <dbReference type="EC" id="4.1.1.11"/>
    </reaction>
</comment>
<evidence type="ECO:0000256" key="7">
    <source>
        <dbReference type="ARBA" id="ARBA00023270"/>
    </source>
</evidence>
<name>A0A523UU49_UNCT6</name>
<dbReference type="CDD" id="cd06919">
    <property type="entry name" value="Asp_decarbox"/>
    <property type="match status" value="1"/>
</dbReference>
<dbReference type="InterPro" id="IPR003190">
    <property type="entry name" value="Asp_decarbox"/>
</dbReference>
<evidence type="ECO:0000256" key="13">
    <source>
        <dbReference type="PIRSR" id="PIRSR006246-5"/>
    </source>
</evidence>
<evidence type="ECO:0000256" key="3">
    <source>
        <dbReference type="ARBA" id="ARBA00022793"/>
    </source>
</evidence>
<evidence type="ECO:0000256" key="12">
    <source>
        <dbReference type="PIRSR" id="PIRSR006246-3"/>
    </source>
</evidence>
<dbReference type="PIRSF" id="PIRSF006246">
    <property type="entry name" value="Asp_decarbox"/>
    <property type="match status" value="1"/>
</dbReference>
<evidence type="ECO:0000313" key="14">
    <source>
        <dbReference type="EMBL" id="TET45879.1"/>
    </source>
</evidence>
<dbReference type="UniPathway" id="UPA00028">
    <property type="reaction ID" value="UER00002"/>
</dbReference>
<evidence type="ECO:0000256" key="1">
    <source>
        <dbReference type="ARBA" id="ARBA00022490"/>
    </source>
</evidence>
<dbReference type="PANTHER" id="PTHR21012">
    <property type="entry name" value="ASPARTATE 1-DECARBOXYLASE"/>
    <property type="match status" value="1"/>
</dbReference>
<keyword evidence="5 9" id="KW-0865">Zymogen</keyword>
<dbReference type="HAMAP" id="MF_00446">
    <property type="entry name" value="PanD"/>
    <property type="match status" value="1"/>
</dbReference>
<comment type="PTM">
    <text evidence="9 12">Is synthesized initially as an inactive proenzyme, which is activated by self-cleavage at a specific serine bond to produce a beta-subunit with a hydroxyl group at its C-terminus and an alpha-subunit with a pyruvoyl group at its N-terminus.</text>
</comment>
<reference evidence="14 15" key="1">
    <citation type="submission" date="2019-03" db="EMBL/GenBank/DDBJ databases">
        <title>Metabolic potential of uncultured bacteria and archaea associated with petroleum seepage in deep-sea sediments.</title>
        <authorList>
            <person name="Dong X."/>
            <person name="Hubert C."/>
        </authorList>
    </citation>
    <scope>NUCLEOTIDE SEQUENCE [LARGE SCALE GENOMIC DNA]</scope>
    <source>
        <strain evidence="14">E44_bin18</strain>
    </source>
</reference>
<dbReference type="Gene3D" id="2.40.40.20">
    <property type="match status" value="1"/>
</dbReference>
<evidence type="ECO:0000256" key="8">
    <source>
        <dbReference type="ARBA" id="ARBA00023317"/>
    </source>
</evidence>
<feature type="binding site" evidence="9 11">
    <location>
        <begin position="73"/>
        <end position="75"/>
    </location>
    <ligand>
        <name>substrate</name>
    </ligand>
</feature>
<sequence>MLRMMCKSKLHTLTVTDSNLNYEGSIEIDADLLDKSDILPNEIVLVINMNSGARFETYVMRGEPGTGVARLNGGAARLGVPGDELIVISYGFMESGDARTYKPKVVLVGERNKIIEKKTR</sequence>
<evidence type="ECO:0000256" key="10">
    <source>
        <dbReference type="PIRSR" id="PIRSR006246-1"/>
    </source>
</evidence>
<evidence type="ECO:0000256" key="2">
    <source>
        <dbReference type="ARBA" id="ARBA00022655"/>
    </source>
</evidence>
<dbReference type="EC" id="4.1.1.11" evidence="9"/>
<dbReference type="NCBIfam" id="TIGR00223">
    <property type="entry name" value="panD"/>
    <property type="match status" value="1"/>
</dbReference>
<dbReference type="Proteomes" id="UP000315525">
    <property type="component" value="Unassembled WGS sequence"/>
</dbReference>
<keyword evidence="4 9" id="KW-0068">Autocatalytic cleavage</keyword>
<dbReference type="SUPFAM" id="SSF50692">
    <property type="entry name" value="ADC-like"/>
    <property type="match status" value="1"/>
</dbReference>